<feature type="compositionally biased region" description="Polar residues" evidence="2">
    <location>
        <begin position="639"/>
        <end position="653"/>
    </location>
</feature>
<dbReference type="SUPFAM" id="SSF82708">
    <property type="entry name" value="R3H domain"/>
    <property type="match status" value="1"/>
</dbReference>
<dbReference type="STRING" id="947166.A0A1D1W7S1"/>
<keyword evidence="6" id="KW-1185">Reference proteome</keyword>
<feature type="compositionally biased region" description="Low complexity" evidence="2">
    <location>
        <begin position="89"/>
        <end position="100"/>
    </location>
</feature>
<evidence type="ECO:0000256" key="2">
    <source>
        <dbReference type="SAM" id="MobiDB-lite"/>
    </source>
</evidence>
<feature type="compositionally biased region" description="Basic and acidic residues" evidence="2">
    <location>
        <begin position="1"/>
        <end position="20"/>
    </location>
</feature>
<dbReference type="PROSITE" id="PS51673">
    <property type="entry name" value="SUZ"/>
    <property type="match status" value="1"/>
</dbReference>
<dbReference type="InterPro" id="IPR051937">
    <property type="entry name" value="R3H_domain_containing"/>
</dbReference>
<dbReference type="AlphaFoldDB" id="A0A1D1W7S1"/>
<feature type="region of interest" description="Disordered" evidence="2">
    <location>
        <begin position="551"/>
        <end position="596"/>
    </location>
</feature>
<keyword evidence="1" id="KW-0597">Phosphoprotein</keyword>
<proteinExistence type="predicted"/>
<dbReference type="Gene3D" id="3.30.1370.50">
    <property type="entry name" value="R3H-like domain"/>
    <property type="match status" value="1"/>
</dbReference>
<organism evidence="5 6">
    <name type="scientific">Ramazzottius varieornatus</name>
    <name type="common">Water bear</name>
    <name type="synonym">Tardigrade</name>
    <dbReference type="NCBI Taxonomy" id="947166"/>
    <lineage>
        <taxon>Eukaryota</taxon>
        <taxon>Metazoa</taxon>
        <taxon>Ecdysozoa</taxon>
        <taxon>Tardigrada</taxon>
        <taxon>Eutardigrada</taxon>
        <taxon>Parachela</taxon>
        <taxon>Hypsibioidea</taxon>
        <taxon>Ramazzottiidae</taxon>
        <taxon>Ramazzottius</taxon>
    </lineage>
</organism>
<comment type="caution">
    <text evidence="5">The sequence shown here is derived from an EMBL/GenBank/DDBJ whole genome shotgun (WGS) entry which is preliminary data.</text>
</comment>
<dbReference type="InterPro" id="IPR036867">
    <property type="entry name" value="R3H_dom_sf"/>
</dbReference>
<dbReference type="EMBL" id="BDGG01000022">
    <property type="protein sequence ID" value="GAV09435.1"/>
    <property type="molecule type" value="Genomic_DNA"/>
</dbReference>
<feature type="region of interest" description="Disordered" evidence="2">
    <location>
        <begin position="631"/>
        <end position="653"/>
    </location>
</feature>
<evidence type="ECO:0000313" key="6">
    <source>
        <dbReference type="Proteomes" id="UP000186922"/>
    </source>
</evidence>
<dbReference type="OrthoDB" id="278430at2759"/>
<dbReference type="PROSITE" id="PS51061">
    <property type="entry name" value="R3H"/>
    <property type="match status" value="1"/>
</dbReference>
<protein>
    <recommendedName>
        <fullName evidence="7">SUZ domain-containing protein</fullName>
    </recommendedName>
</protein>
<evidence type="ECO:0000256" key="1">
    <source>
        <dbReference type="ARBA" id="ARBA00022553"/>
    </source>
</evidence>
<dbReference type="Proteomes" id="UP000186922">
    <property type="component" value="Unassembled WGS sequence"/>
</dbReference>
<sequence length="653" mass="71758">MADPGSEVRCKNYKLEKQDEVELSDEEAALSLPLHHSPQQQQQFPQKPYLPQSRSKLGGAGQPVPVIISPTLAENERREWSRSGGHRTSSSAGEEAASSGRAVPVASMQIVNNYLGNADSRRHDSIPTPRHLGSLAFSSMSTEETSSICDTEALSRYMGSLSVQESLQDDLAKKDGSMLDFLISTWHQQPQDRLNMLRFEKMLEEMLESNDEELRVSQALNSYYRMLLHRMAQVWDIEHNTCYVQGSQGQGVSLKLTPRSARPDHLFREMPEPVPEEAEMGKGILQRPKTQLGLSEGHFKGQQAATGPTVQSLSLQERQANYDQVRQRIFGQSEGADGGNLSVTNRKQYFSGSREAGPSGRNYSGQYRTSRMPLYNDNTGQAMIAANYEASSLGPPYGEGSMLPNMNSGYGGPSYGYGAAPYAYYMPFAQPHIAGEASLYGSQQQPPQNVGRLMQAGQAGTYPPSMAHPGQPHYEYPPHFLNMYPPTSFTQPMYLPEEGQYQMAQLGYGSCLQQQPAAYSYPSPMQAYGQTPFPQQPPPLINYAASAGLSATPPEFESGANGQNTPHSRASPLGRFLSTSQMGQGSEGQEGNNDSLIIPLQLPTVKGDRPNMNLGMYLKLPCVRSKTQGEDTLADERASLNSRNSAYSANQDF</sequence>
<dbReference type="InterPro" id="IPR001374">
    <property type="entry name" value="R3H_dom"/>
</dbReference>
<feature type="compositionally biased region" description="Low complexity" evidence="2">
    <location>
        <begin position="580"/>
        <end position="591"/>
    </location>
</feature>
<gene>
    <name evidence="5" type="primary">RvY_18981-1</name>
    <name evidence="5" type="synonym">RvY_18981.1</name>
    <name evidence="5" type="ORF">RvY_18981</name>
</gene>
<feature type="region of interest" description="Disordered" evidence="2">
    <location>
        <begin position="1"/>
        <end position="101"/>
    </location>
</feature>
<feature type="domain" description="SUZ" evidence="4">
    <location>
        <begin position="261"/>
        <end position="334"/>
    </location>
</feature>
<dbReference type="Pfam" id="PF12752">
    <property type="entry name" value="SUZ"/>
    <property type="match status" value="1"/>
</dbReference>
<accession>A0A1D1W7S1</accession>
<feature type="compositionally biased region" description="Low complexity" evidence="2">
    <location>
        <begin position="30"/>
        <end position="52"/>
    </location>
</feature>
<dbReference type="PANTHER" id="PTHR15672:SF8">
    <property type="entry name" value="PROTEIN ENCORE"/>
    <property type="match status" value="1"/>
</dbReference>
<dbReference type="InterPro" id="IPR024771">
    <property type="entry name" value="SUZ"/>
</dbReference>
<evidence type="ECO:0008006" key="7">
    <source>
        <dbReference type="Google" id="ProtNLM"/>
    </source>
</evidence>
<feature type="domain" description="R3H" evidence="3">
    <location>
        <begin position="193"/>
        <end position="262"/>
    </location>
</feature>
<evidence type="ECO:0000313" key="5">
    <source>
        <dbReference type="EMBL" id="GAV09435.1"/>
    </source>
</evidence>
<name>A0A1D1W7S1_RAMVA</name>
<evidence type="ECO:0000259" key="3">
    <source>
        <dbReference type="PROSITE" id="PS51061"/>
    </source>
</evidence>
<dbReference type="GO" id="GO:0003676">
    <property type="term" value="F:nucleic acid binding"/>
    <property type="evidence" value="ECO:0007669"/>
    <property type="project" value="UniProtKB-UniRule"/>
</dbReference>
<reference evidence="5 6" key="1">
    <citation type="journal article" date="2016" name="Nat. Commun.">
        <title>Extremotolerant tardigrade genome and improved radiotolerance of human cultured cells by tardigrade-unique protein.</title>
        <authorList>
            <person name="Hashimoto T."/>
            <person name="Horikawa D.D."/>
            <person name="Saito Y."/>
            <person name="Kuwahara H."/>
            <person name="Kozuka-Hata H."/>
            <person name="Shin-I T."/>
            <person name="Minakuchi Y."/>
            <person name="Ohishi K."/>
            <person name="Motoyama A."/>
            <person name="Aizu T."/>
            <person name="Enomoto A."/>
            <person name="Kondo K."/>
            <person name="Tanaka S."/>
            <person name="Hara Y."/>
            <person name="Koshikawa S."/>
            <person name="Sagara H."/>
            <person name="Miura T."/>
            <person name="Yokobori S."/>
            <person name="Miyagawa K."/>
            <person name="Suzuki Y."/>
            <person name="Kubo T."/>
            <person name="Oyama M."/>
            <person name="Kohara Y."/>
            <person name="Fujiyama A."/>
            <person name="Arakawa K."/>
            <person name="Katayama T."/>
            <person name="Toyoda A."/>
            <person name="Kunieda T."/>
        </authorList>
    </citation>
    <scope>NUCLEOTIDE SEQUENCE [LARGE SCALE GENOMIC DNA]</scope>
    <source>
        <strain evidence="5 6">YOKOZUNA-1</strain>
    </source>
</reference>
<dbReference type="PANTHER" id="PTHR15672">
    <property type="entry name" value="CAMP-REGULATED PHOSPHOPROTEIN 21 RELATED R3H DOMAIN CONTAINING PROTEIN"/>
    <property type="match status" value="1"/>
</dbReference>
<evidence type="ECO:0000259" key="4">
    <source>
        <dbReference type="PROSITE" id="PS51673"/>
    </source>
</evidence>